<name>A0A8J8F9Y7_9BACT</name>
<dbReference type="CDD" id="cd00293">
    <property type="entry name" value="USP-like"/>
    <property type="match status" value="1"/>
</dbReference>
<dbReference type="InterPro" id="IPR006015">
    <property type="entry name" value="Universal_stress_UspA"/>
</dbReference>
<dbReference type="AlphaFoldDB" id="A0A8J8F9Y7"/>
<proteinExistence type="inferred from homology"/>
<sequence>MKTIIVPTDFSDTSKNAARFAAGIASQAGDVEIILYHAFEEKYEDRITTMETALNEIKDELISKAAYLNVSVLAVAEDSFTEGLERVIRHREADLVVMGTTGATPLQQLFVGSNTLTMIDKNICPIMVIPPDAAYSNIKKVAITCDYKDVYKTIPVKPLHKILDLFNPFVHVINIDTEHYVELTEEYKAEKEKLEEILKDYKHDFSFIRLYDFIEAIDSFTEDYNIDLIITFPKKNSFFGGLFKESTTKKLKYHTDIPMITIHE</sequence>
<keyword evidence="4" id="KW-1185">Reference proteome</keyword>
<dbReference type="EMBL" id="WHPF01000001">
    <property type="protein sequence ID" value="NNV54133.1"/>
    <property type="molecule type" value="Genomic_DNA"/>
</dbReference>
<dbReference type="Proteomes" id="UP000598971">
    <property type="component" value="Unassembled WGS sequence"/>
</dbReference>
<dbReference type="Pfam" id="PF00582">
    <property type="entry name" value="Usp"/>
    <property type="match status" value="1"/>
</dbReference>
<evidence type="ECO:0000256" key="1">
    <source>
        <dbReference type="ARBA" id="ARBA00008791"/>
    </source>
</evidence>
<evidence type="ECO:0000259" key="2">
    <source>
        <dbReference type="Pfam" id="PF00582"/>
    </source>
</evidence>
<evidence type="ECO:0000313" key="4">
    <source>
        <dbReference type="Proteomes" id="UP000598971"/>
    </source>
</evidence>
<dbReference type="PANTHER" id="PTHR46268">
    <property type="entry name" value="STRESS RESPONSE PROTEIN NHAX"/>
    <property type="match status" value="1"/>
</dbReference>
<protein>
    <recommendedName>
        <fullName evidence="2">UspA domain-containing protein</fullName>
    </recommendedName>
</protein>
<feature type="domain" description="UspA" evidence="2">
    <location>
        <begin position="1"/>
        <end position="130"/>
    </location>
</feature>
<dbReference type="RefSeq" id="WP_171606040.1">
    <property type="nucleotide sequence ID" value="NZ_WHPF01000001.1"/>
</dbReference>
<accession>A0A8J8F9Y7</accession>
<comment type="similarity">
    <text evidence="1">Belongs to the universal stress protein A family.</text>
</comment>
<dbReference type="PANTHER" id="PTHR46268:SF6">
    <property type="entry name" value="UNIVERSAL STRESS PROTEIN UP12"/>
    <property type="match status" value="1"/>
</dbReference>
<dbReference type="InterPro" id="IPR006016">
    <property type="entry name" value="UspA"/>
</dbReference>
<dbReference type="Gene3D" id="3.40.50.12370">
    <property type="match status" value="1"/>
</dbReference>
<gene>
    <name evidence="3" type="ORF">GD597_01590</name>
</gene>
<comment type="caution">
    <text evidence="3">The sequence shown here is derived from an EMBL/GenBank/DDBJ whole genome shotgun (WGS) entry which is preliminary data.</text>
</comment>
<organism evidence="3 4">
    <name type="scientific">Limnovirga soli</name>
    <dbReference type="NCBI Taxonomy" id="2656915"/>
    <lineage>
        <taxon>Bacteria</taxon>
        <taxon>Pseudomonadati</taxon>
        <taxon>Bacteroidota</taxon>
        <taxon>Chitinophagia</taxon>
        <taxon>Chitinophagales</taxon>
        <taxon>Chitinophagaceae</taxon>
        <taxon>Limnovirga</taxon>
    </lineage>
</organism>
<evidence type="ECO:0000313" key="3">
    <source>
        <dbReference type="EMBL" id="NNV54133.1"/>
    </source>
</evidence>
<reference evidence="3" key="1">
    <citation type="submission" date="2019-10" db="EMBL/GenBank/DDBJ databases">
        <title>Draft genome sequence of Panacibacter sp. KCS-6.</title>
        <authorList>
            <person name="Yim K.J."/>
        </authorList>
    </citation>
    <scope>NUCLEOTIDE SEQUENCE</scope>
    <source>
        <strain evidence="3">KCS-6</strain>
    </source>
</reference>
<dbReference type="SUPFAM" id="SSF52402">
    <property type="entry name" value="Adenine nucleotide alpha hydrolases-like"/>
    <property type="match status" value="2"/>
</dbReference>
<dbReference type="PRINTS" id="PR01438">
    <property type="entry name" value="UNVRSLSTRESS"/>
</dbReference>